<dbReference type="AlphaFoldDB" id="A0AAV9W0X1"/>
<dbReference type="EMBL" id="JAVHJL010000007">
    <property type="protein sequence ID" value="KAK6500092.1"/>
    <property type="molecule type" value="Genomic_DNA"/>
</dbReference>
<accession>A0AAV9W0X1</accession>
<evidence type="ECO:0000313" key="2">
    <source>
        <dbReference type="EMBL" id="KAK6500092.1"/>
    </source>
</evidence>
<sequence>MSFFWKINFTVVNNSDSEMQYETSSPGVGHHDDPPTIPSGSSKTFRASISGADAGEHYVQYSHSGESVRLYFQAIRNSASPITANDPENDQRITSSSSSGPGVYDRSVEYHVGSGDSK</sequence>
<proteinExistence type="predicted"/>
<organism evidence="2 3">
    <name type="scientific">Arthrobotrys musiformis</name>
    <dbReference type="NCBI Taxonomy" id="47236"/>
    <lineage>
        <taxon>Eukaryota</taxon>
        <taxon>Fungi</taxon>
        <taxon>Dikarya</taxon>
        <taxon>Ascomycota</taxon>
        <taxon>Pezizomycotina</taxon>
        <taxon>Orbiliomycetes</taxon>
        <taxon>Orbiliales</taxon>
        <taxon>Orbiliaceae</taxon>
        <taxon>Arthrobotrys</taxon>
    </lineage>
</organism>
<evidence type="ECO:0000256" key="1">
    <source>
        <dbReference type="SAM" id="MobiDB-lite"/>
    </source>
</evidence>
<feature type="region of interest" description="Disordered" evidence="1">
    <location>
        <begin position="80"/>
        <end position="118"/>
    </location>
</feature>
<feature type="compositionally biased region" description="Polar residues" evidence="1">
    <location>
        <begin position="16"/>
        <end position="26"/>
    </location>
</feature>
<evidence type="ECO:0000313" key="3">
    <source>
        <dbReference type="Proteomes" id="UP001370758"/>
    </source>
</evidence>
<gene>
    <name evidence="2" type="ORF">TWF481_010449</name>
</gene>
<name>A0AAV9W0X1_9PEZI</name>
<comment type="caution">
    <text evidence="2">The sequence shown here is derived from an EMBL/GenBank/DDBJ whole genome shotgun (WGS) entry which is preliminary data.</text>
</comment>
<keyword evidence="3" id="KW-1185">Reference proteome</keyword>
<reference evidence="2 3" key="1">
    <citation type="submission" date="2023-08" db="EMBL/GenBank/DDBJ databases">
        <authorList>
            <person name="Palmer J.M."/>
        </authorList>
    </citation>
    <scope>NUCLEOTIDE SEQUENCE [LARGE SCALE GENOMIC DNA]</scope>
    <source>
        <strain evidence="2 3">TWF481</strain>
    </source>
</reference>
<feature type="region of interest" description="Disordered" evidence="1">
    <location>
        <begin position="16"/>
        <end position="43"/>
    </location>
</feature>
<protein>
    <submittedName>
        <fullName evidence="2">Uncharacterized protein</fullName>
    </submittedName>
</protein>
<dbReference type="Proteomes" id="UP001370758">
    <property type="component" value="Unassembled WGS sequence"/>
</dbReference>